<evidence type="ECO:0000259" key="5">
    <source>
        <dbReference type="Pfam" id="PF09511"/>
    </source>
</evidence>
<evidence type="ECO:0000259" key="6">
    <source>
        <dbReference type="Pfam" id="PF20819"/>
    </source>
</evidence>
<organismHost>
    <name type="scientific">Klebsiella</name>
    <dbReference type="NCBI Taxonomy" id="570"/>
</organismHost>
<feature type="binding site" evidence="2">
    <location>
        <position position="55"/>
    </location>
    <ligand>
        <name>ATP</name>
        <dbReference type="ChEBI" id="CHEBI:30616"/>
    </ligand>
</feature>
<dbReference type="Pfam" id="PF09511">
    <property type="entry name" value="RNA_lig_T4_1"/>
    <property type="match status" value="1"/>
</dbReference>
<feature type="binding site" evidence="2">
    <location>
        <position position="77"/>
    </location>
    <ligand>
        <name>ATP</name>
        <dbReference type="ChEBI" id="CHEBI:30616"/>
    </ligand>
</feature>
<feature type="domain" description="T4 RNA ligase 1 C-terminal" evidence="6">
    <location>
        <begin position="269"/>
        <end position="361"/>
    </location>
</feature>
<dbReference type="GeneID" id="80645667"/>
<dbReference type="Gene3D" id="1.10.3550.20">
    <property type="match status" value="1"/>
</dbReference>
<reference evidence="7 8" key="1">
    <citation type="journal article" date="2014" name="Antimicrob. Agents Chemother.">
        <title>Identification of capsular types in carbapenem-resistant Klebsiella pneumoniae strains by wzc sequencing and implications in capsule depolymerase treatment.</title>
        <authorList>
            <person name="Pan Y.-J."/>
            <person name="Lin T.-L."/>
            <person name="Lin Y.-T."/>
            <person name="Su P.-A."/>
            <person name="Chen C.-T."/>
            <person name="Hsieh P.-F."/>
            <person name="Hsu C.-R."/>
            <person name="Chen C.-C."/>
            <person name="Hsieh Y.-C."/>
            <person name="Wang J.-T."/>
        </authorList>
    </citation>
    <scope>NUCLEOTIDE SEQUENCE [LARGE SCALE GENOMIC DNA]</scope>
</reference>
<keyword evidence="3" id="KW-0460">Magnesium</keyword>
<comment type="cofactor">
    <cofactor evidence="3">
        <name>Mg(2+)</name>
        <dbReference type="ChEBI" id="CHEBI:18420"/>
    </cofactor>
    <text evidence="3">Binds 2 magnesium ions that perform the catalytic activity via a two-metal mechanism.</text>
</comment>
<dbReference type="KEGG" id="vg:80645667"/>
<feature type="binding site" evidence="2">
    <location>
        <position position="38"/>
    </location>
    <ligand>
        <name>ATP</name>
        <dbReference type="ChEBI" id="CHEBI:30616"/>
    </ligand>
</feature>
<dbReference type="EMBL" id="AB897757">
    <property type="protein sequence ID" value="BAQ02827.1"/>
    <property type="molecule type" value="Genomic_DNA"/>
</dbReference>
<evidence type="ECO:0000256" key="2">
    <source>
        <dbReference type="PIRSR" id="PIRSR612648-2"/>
    </source>
</evidence>
<feature type="site" description="Essential for RNA ligase activity" evidence="4">
    <location>
        <position position="262"/>
    </location>
</feature>
<evidence type="ECO:0000313" key="7">
    <source>
        <dbReference type="EMBL" id="BAQ02827.1"/>
    </source>
</evidence>
<feature type="domain" description="T4 RNA ligase 1-like N-terminal" evidence="5">
    <location>
        <begin position="55"/>
        <end position="262"/>
    </location>
</feature>
<keyword evidence="7" id="KW-0436">Ligase</keyword>
<evidence type="ECO:0000256" key="1">
    <source>
        <dbReference type="PIRSR" id="PIRSR612648-1"/>
    </source>
</evidence>
<keyword evidence="3" id="KW-0479">Metal-binding</keyword>
<accession>A0A0A8JBP8</accession>
<sequence>MSLVEIYNDLMNLVQNNEAFEYKDQRSIGGGLYRIFSYRMASYTDFCEPNAKETRGSMWEINEDGTMIRCAARTMNKFFNAYENPFTMFDKNMLSTEIEVAMDKRDGSIISTFKDNDGIIRCKSHTSLSSEHAINSNAIMRPGSSLYQYVEEAELQQYTVNLEYTSPEYRIVLPYQSEKLTVLNVRHRITGELLCGEKLRQKFPMLAMRSTNMINGQNIASNFPMRTTVLETVEAVKGMRDIEGFVAVLKDGTMFKIKTDWYCALHFNKDSINVDSRLYESVLQGASDDLRQMFSNDQYCLDKIKRMEDLVFSTYNSFEKFVNDFYNEFKHLERKEYALKVQKLLPKELNHQGYAFSLYNNKPFDLKENMIKYSKEVLKDF</sequence>
<dbReference type="Proteomes" id="UP000202478">
    <property type="component" value="Segment"/>
</dbReference>
<dbReference type="InterPro" id="IPR019039">
    <property type="entry name" value="T4-Rnl1-like_N"/>
</dbReference>
<feature type="binding site" evidence="3">
    <location>
        <position position="288"/>
    </location>
    <ligand>
        <name>Mg(2+)</name>
        <dbReference type="ChEBI" id="CHEBI:18420"/>
        <note>catalytic</note>
    </ligand>
</feature>
<name>A0A0A8JBP8_BPK64</name>
<feature type="binding site" evidence="2">
    <location>
        <position position="258"/>
    </location>
    <ligand>
        <name>ATP</name>
        <dbReference type="ChEBI" id="CHEBI:30616"/>
    </ligand>
</feature>
<keyword evidence="2" id="KW-0067">ATP-binding</keyword>
<feature type="binding site" evidence="2">
    <location>
        <position position="256"/>
    </location>
    <ligand>
        <name>ATP</name>
        <dbReference type="ChEBI" id="CHEBI:30616"/>
    </ligand>
</feature>
<feature type="binding site" evidence="2">
    <location>
        <position position="163"/>
    </location>
    <ligand>
        <name>ATP</name>
        <dbReference type="ChEBI" id="CHEBI:30616"/>
    </ligand>
</feature>
<dbReference type="InterPro" id="IPR012648">
    <property type="entry name" value="Rnl1"/>
</dbReference>
<keyword evidence="2" id="KW-0547">Nucleotide-binding</keyword>
<evidence type="ECO:0000256" key="4">
    <source>
        <dbReference type="PIRSR" id="PIRSR612648-4"/>
    </source>
</evidence>
<feature type="site" description="Essential for RNA ligase activity" evidence="4">
    <location>
        <position position="163"/>
    </location>
</feature>
<dbReference type="Pfam" id="PF20819">
    <property type="entry name" value="T4_Rnl1_C"/>
    <property type="match status" value="1"/>
</dbReference>
<organism evidence="7 8">
    <name type="scientific">Klebsiella phage K64-1</name>
    <name type="common">Bacteriophage K64-1</name>
    <dbReference type="NCBI Taxonomy" id="1439894"/>
    <lineage>
        <taxon>Viruses</taxon>
        <taxon>Duplodnaviria</taxon>
        <taxon>Heunggongvirae</taxon>
        <taxon>Uroviricota</taxon>
        <taxon>Caudoviricetes</taxon>
        <taxon>Alcyoneusvirus</taxon>
        <taxon>Alcyoneusvirus K641</taxon>
    </lineage>
</organism>
<dbReference type="OrthoDB" id="8076at10239"/>
<dbReference type="GO" id="GO:0046872">
    <property type="term" value="F:metal ion binding"/>
    <property type="evidence" value="ECO:0007669"/>
    <property type="project" value="UniProtKB-KW"/>
</dbReference>
<proteinExistence type="predicted"/>
<dbReference type="NCBIfam" id="TIGR02308">
    <property type="entry name" value="RNA_lig_T4_1"/>
    <property type="match status" value="1"/>
</dbReference>
<dbReference type="GO" id="GO:0005524">
    <property type="term" value="F:ATP binding"/>
    <property type="evidence" value="ECO:0007669"/>
    <property type="project" value="UniProtKB-KW"/>
</dbReference>
<feature type="active site" description="N6-AMP-lysine intermediate" evidence="1">
    <location>
        <position position="104"/>
    </location>
</feature>
<evidence type="ECO:0000313" key="8">
    <source>
        <dbReference type="Proteomes" id="UP000202478"/>
    </source>
</evidence>
<dbReference type="InterPro" id="IPR049042">
    <property type="entry name" value="T4_Rnl1_C"/>
</dbReference>
<evidence type="ECO:0000256" key="3">
    <source>
        <dbReference type="PIRSR" id="PIRSR612648-3"/>
    </source>
</evidence>
<protein>
    <submittedName>
        <fullName evidence="7">RNA ligase 1 and tail fiber attachment catalyst</fullName>
    </submittedName>
</protein>
<dbReference type="GO" id="GO:0003972">
    <property type="term" value="F:RNA ligase (ATP) activity"/>
    <property type="evidence" value="ECO:0007669"/>
    <property type="project" value="InterPro"/>
</dbReference>
<dbReference type="RefSeq" id="YP_010843482.1">
    <property type="nucleotide sequence ID" value="NC_027399.1"/>
</dbReference>
<keyword evidence="8" id="KW-1185">Reference proteome</keyword>